<dbReference type="EMBL" id="LJSN01000003">
    <property type="protein sequence ID" value="PNE37629.1"/>
    <property type="molecule type" value="Genomic_DNA"/>
</dbReference>
<evidence type="ECO:0000256" key="1">
    <source>
        <dbReference type="SAM" id="MobiDB-lite"/>
    </source>
</evidence>
<evidence type="ECO:0000313" key="5">
    <source>
        <dbReference type="Proteomes" id="UP000236047"/>
    </source>
</evidence>
<evidence type="ECO:0000256" key="2">
    <source>
        <dbReference type="SAM" id="SignalP"/>
    </source>
</evidence>
<name>A0A2N8P9B3_STRNR</name>
<reference evidence="5" key="1">
    <citation type="submission" date="2015-09" db="EMBL/GenBank/DDBJ databases">
        <authorList>
            <person name="Graham D.E."/>
            <person name="Mahan K.M."/>
            <person name="Klingeman D.M."/>
            <person name="Fida T."/>
            <person name="Giannone R.J."/>
            <person name="Hettich R.L."/>
            <person name="Parry R.J."/>
            <person name="Spain J.C."/>
        </authorList>
    </citation>
    <scope>NUCLEOTIDE SEQUENCE [LARGE SCALE GENOMIC DNA]</scope>
    <source>
        <strain evidence="5">JCM 4701</strain>
    </source>
</reference>
<dbReference type="Proteomes" id="UP000236047">
    <property type="component" value="Unassembled WGS sequence"/>
</dbReference>
<feature type="region of interest" description="Disordered" evidence="1">
    <location>
        <begin position="316"/>
        <end position="342"/>
    </location>
</feature>
<dbReference type="InterPro" id="IPR029058">
    <property type="entry name" value="AB_hydrolase_fold"/>
</dbReference>
<dbReference type="InterPro" id="IPR010427">
    <property type="entry name" value="DUF1023"/>
</dbReference>
<evidence type="ECO:0000313" key="4">
    <source>
        <dbReference type="EMBL" id="PNE37629.1"/>
    </source>
</evidence>
<protein>
    <recommendedName>
        <fullName evidence="3">DUF1023 domain-containing protein</fullName>
    </recommendedName>
</protein>
<dbReference type="RefSeq" id="WP_102925252.1">
    <property type="nucleotide sequence ID" value="NZ_LJSN01000003.1"/>
</dbReference>
<accession>A0A2N8P9B3</accession>
<gene>
    <name evidence="4" type="ORF">AOB60_25465</name>
</gene>
<sequence>MAPRPRTRRLTRTLLAVLVTASVAVPISGAARPAAVPAPAPTALGPLRDTTSTALARRYATTRADIRAAERTADAHGDHRRAAALHAMADPGRHFLTFDGRDGGRSAEVYGDLTHADRIAVLVPGSDTGLDTYHRLRAGAQALQQQLRREPGGHSAVLAWLGYPTPATFGPAALTTARADDAAPELVDFTTQLRNAEPTARIALLCHSYGSVVCGRAAPDLPATDLVLYGSPGVGADTAADLHTRATVWAGRAADDWIGYVPHAQLPLPTTTLGFGTDPVSPGFGARIFPAGDGGHSDYLKPGTLSLENLARITAGRPPVEAPHGTTPDGTATAPQREARRG</sequence>
<dbReference type="Gene3D" id="3.40.50.1820">
    <property type="entry name" value="alpha/beta hydrolase"/>
    <property type="match status" value="1"/>
</dbReference>
<dbReference type="SUPFAM" id="SSF53474">
    <property type="entry name" value="alpha/beta-Hydrolases"/>
    <property type="match status" value="1"/>
</dbReference>
<evidence type="ECO:0000259" key="3">
    <source>
        <dbReference type="Pfam" id="PF06259"/>
    </source>
</evidence>
<feature type="chain" id="PRO_5014918842" description="DUF1023 domain-containing protein" evidence="2">
    <location>
        <begin position="31"/>
        <end position="342"/>
    </location>
</feature>
<keyword evidence="5" id="KW-1185">Reference proteome</keyword>
<dbReference type="AlphaFoldDB" id="A0A2N8P9B3"/>
<comment type="caution">
    <text evidence="4">The sequence shown here is derived from an EMBL/GenBank/DDBJ whole genome shotgun (WGS) entry which is preliminary data.</text>
</comment>
<keyword evidence="2" id="KW-0732">Signal</keyword>
<proteinExistence type="predicted"/>
<feature type="signal peptide" evidence="2">
    <location>
        <begin position="1"/>
        <end position="30"/>
    </location>
</feature>
<organism evidence="4 5">
    <name type="scientific">Streptomyces noursei</name>
    <name type="common">Streptomyces albulus</name>
    <dbReference type="NCBI Taxonomy" id="1971"/>
    <lineage>
        <taxon>Bacteria</taxon>
        <taxon>Bacillati</taxon>
        <taxon>Actinomycetota</taxon>
        <taxon>Actinomycetes</taxon>
        <taxon>Kitasatosporales</taxon>
        <taxon>Streptomycetaceae</taxon>
        <taxon>Streptomyces</taxon>
    </lineage>
</organism>
<dbReference type="Pfam" id="PF06259">
    <property type="entry name" value="Abhydrolase_8"/>
    <property type="match status" value="1"/>
</dbReference>
<feature type="domain" description="DUF1023" evidence="3">
    <location>
        <begin position="99"/>
        <end position="263"/>
    </location>
</feature>